<evidence type="ECO:0000313" key="2">
    <source>
        <dbReference type="EMBL" id="KAF9441972.1"/>
    </source>
</evidence>
<name>A0A9P5X243_9AGAR</name>
<keyword evidence="1" id="KW-1133">Transmembrane helix</keyword>
<keyword evidence="1" id="KW-0472">Membrane</keyword>
<protein>
    <submittedName>
        <fullName evidence="2">Uncharacterized protein</fullName>
    </submittedName>
</protein>
<feature type="transmembrane region" description="Helical" evidence="1">
    <location>
        <begin position="129"/>
        <end position="148"/>
    </location>
</feature>
<keyword evidence="3" id="KW-1185">Reference proteome</keyword>
<proteinExistence type="predicted"/>
<dbReference type="EMBL" id="MU151733">
    <property type="protein sequence ID" value="KAF9441972.1"/>
    <property type="molecule type" value="Genomic_DNA"/>
</dbReference>
<evidence type="ECO:0000256" key="1">
    <source>
        <dbReference type="SAM" id="Phobius"/>
    </source>
</evidence>
<dbReference type="Proteomes" id="UP000807342">
    <property type="component" value="Unassembled WGS sequence"/>
</dbReference>
<reference evidence="2" key="1">
    <citation type="submission" date="2020-11" db="EMBL/GenBank/DDBJ databases">
        <authorList>
            <consortium name="DOE Joint Genome Institute"/>
            <person name="Ahrendt S."/>
            <person name="Riley R."/>
            <person name="Andreopoulos W."/>
            <person name="Labutti K."/>
            <person name="Pangilinan J."/>
            <person name="Ruiz-Duenas F.J."/>
            <person name="Barrasa J.M."/>
            <person name="Sanchez-Garcia M."/>
            <person name="Camarero S."/>
            <person name="Miyauchi S."/>
            <person name="Serrano A."/>
            <person name="Linde D."/>
            <person name="Babiker R."/>
            <person name="Drula E."/>
            <person name="Ayuso-Fernandez I."/>
            <person name="Pacheco R."/>
            <person name="Padilla G."/>
            <person name="Ferreira P."/>
            <person name="Barriuso J."/>
            <person name="Kellner H."/>
            <person name="Castanera R."/>
            <person name="Alfaro M."/>
            <person name="Ramirez L."/>
            <person name="Pisabarro A.G."/>
            <person name="Kuo A."/>
            <person name="Tritt A."/>
            <person name="Lipzen A."/>
            <person name="He G."/>
            <person name="Yan M."/>
            <person name="Ng V."/>
            <person name="Cullen D."/>
            <person name="Martin F."/>
            <person name="Rosso M.-N."/>
            <person name="Henrissat B."/>
            <person name="Hibbett D."/>
            <person name="Martinez A.T."/>
            <person name="Grigoriev I.V."/>
        </authorList>
    </citation>
    <scope>NUCLEOTIDE SEQUENCE</scope>
    <source>
        <strain evidence="2">MF-IS2</strain>
    </source>
</reference>
<dbReference type="AlphaFoldDB" id="A0A9P5X243"/>
<comment type="caution">
    <text evidence="2">The sequence shown here is derived from an EMBL/GenBank/DDBJ whole genome shotgun (WGS) entry which is preliminary data.</text>
</comment>
<keyword evidence="1" id="KW-0812">Transmembrane</keyword>
<gene>
    <name evidence="2" type="ORF">P691DRAFT_811581</name>
</gene>
<organism evidence="2 3">
    <name type="scientific">Macrolepiota fuliginosa MF-IS2</name>
    <dbReference type="NCBI Taxonomy" id="1400762"/>
    <lineage>
        <taxon>Eukaryota</taxon>
        <taxon>Fungi</taxon>
        <taxon>Dikarya</taxon>
        <taxon>Basidiomycota</taxon>
        <taxon>Agaricomycotina</taxon>
        <taxon>Agaricomycetes</taxon>
        <taxon>Agaricomycetidae</taxon>
        <taxon>Agaricales</taxon>
        <taxon>Agaricineae</taxon>
        <taxon>Agaricaceae</taxon>
        <taxon>Macrolepiota</taxon>
    </lineage>
</organism>
<sequence length="158" mass="17787">MYSHLHALLTIRSARLTKNVHGVSALPHYISFIKWDASACACICDSRRPFYLAYQVSSRILLWIMLKVSARCLSTFPRQPSRHHPCPLDVSLLSQPLPPLFYNLQRPATSSSVVGVLGGVLSSLHVSSLAYTLLAAYTMLGVFCHLRWMMSRRSRGRE</sequence>
<accession>A0A9P5X243</accession>
<evidence type="ECO:0000313" key="3">
    <source>
        <dbReference type="Proteomes" id="UP000807342"/>
    </source>
</evidence>